<dbReference type="EMBL" id="GBHO01004846">
    <property type="protein sequence ID" value="JAG38758.1"/>
    <property type="molecule type" value="Transcribed_RNA"/>
</dbReference>
<reference evidence="2" key="1">
    <citation type="journal article" date="2014" name="PLoS ONE">
        <title>Transcriptome-Based Identification of ABC Transporters in the Western Tarnished Plant Bug Lygus hesperus.</title>
        <authorList>
            <person name="Hull J.J."/>
            <person name="Chaney K."/>
            <person name="Geib S.M."/>
            <person name="Fabrick J.A."/>
            <person name="Brent C.S."/>
            <person name="Walsh D."/>
            <person name="Lavine L.C."/>
        </authorList>
    </citation>
    <scope>NUCLEOTIDE SEQUENCE</scope>
</reference>
<accession>A0A0A9Z5Y0</accession>
<feature type="non-terminal residue" evidence="2">
    <location>
        <position position="1"/>
    </location>
</feature>
<evidence type="ECO:0000313" key="2">
    <source>
        <dbReference type="EMBL" id="JAG38758.1"/>
    </source>
</evidence>
<proteinExistence type="predicted"/>
<dbReference type="AlphaFoldDB" id="A0A0A9Z5Y0"/>
<sequence>TGSTESSKTTPKSAKPSTQKPATSTLPTTPAPRNITREMIELKKYLQNKFPGFPCRGVIGKLVDSIKTSFTEGHHNTPLDVLKKNSEAKLSAPFDAFRIISSAYNKIRDVHPDKVAPYHKGLVGSLVCKIWKHKGNDIKDPRIMRSILVALMPNLPIPKSPPPTDTSPVVRNTPQPPQDKWTDFLNDFMMNDPICPALLKNVVRDLKKHYVGKPDVPVPIDRMKILVDKKFEAVNKAYAEISSSYNARIQEMNKGSGKTYQPVSDNVIRMRVCKVFEKKRDQVNDKRVKKWIVNNLLPLIKLTKLQVLN</sequence>
<protein>
    <submittedName>
        <fullName evidence="2">Nuclear and cytoplasmic polyadenylated RNA-binding protein PUB1</fullName>
    </submittedName>
</protein>
<gene>
    <name evidence="2" type="primary">PUB1</name>
    <name evidence="2" type="ORF">CM83_27655</name>
</gene>
<evidence type="ECO:0000256" key="1">
    <source>
        <dbReference type="SAM" id="MobiDB-lite"/>
    </source>
</evidence>
<name>A0A0A9Z5Y0_LYGHE</name>
<feature type="region of interest" description="Disordered" evidence="1">
    <location>
        <begin position="1"/>
        <end position="33"/>
    </location>
</feature>
<reference evidence="2" key="2">
    <citation type="submission" date="2014-07" db="EMBL/GenBank/DDBJ databases">
        <authorList>
            <person name="Hull J."/>
        </authorList>
    </citation>
    <scope>NUCLEOTIDE SEQUENCE</scope>
</reference>
<organism evidence="2">
    <name type="scientific">Lygus hesperus</name>
    <name type="common">Western plant bug</name>
    <dbReference type="NCBI Taxonomy" id="30085"/>
    <lineage>
        <taxon>Eukaryota</taxon>
        <taxon>Metazoa</taxon>
        <taxon>Ecdysozoa</taxon>
        <taxon>Arthropoda</taxon>
        <taxon>Hexapoda</taxon>
        <taxon>Insecta</taxon>
        <taxon>Pterygota</taxon>
        <taxon>Neoptera</taxon>
        <taxon>Paraneoptera</taxon>
        <taxon>Hemiptera</taxon>
        <taxon>Heteroptera</taxon>
        <taxon>Panheteroptera</taxon>
        <taxon>Cimicomorpha</taxon>
        <taxon>Miridae</taxon>
        <taxon>Mirini</taxon>
        <taxon>Lygus</taxon>
    </lineage>
</organism>
<feature type="compositionally biased region" description="Low complexity" evidence="1">
    <location>
        <begin position="1"/>
        <end position="32"/>
    </location>
</feature>